<comment type="caution">
    <text evidence="1">The sequence shown here is derived from an EMBL/GenBank/DDBJ whole genome shotgun (WGS) entry which is preliminary data.</text>
</comment>
<keyword evidence="2" id="KW-1185">Reference proteome</keyword>
<dbReference type="EMBL" id="JACEFO010002349">
    <property type="protein sequence ID" value="KAF8664406.1"/>
    <property type="molecule type" value="Genomic_DNA"/>
</dbReference>
<name>A0A835APT8_9POAL</name>
<dbReference type="AlphaFoldDB" id="A0A835APT8"/>
<evidence type="ECO:0000313" key="2">
    <source>
        <dbReference type="Proteomes" id="UP000636709"/>
    </source>
</evidence>
<gene>
    <name evidence="1" type="ORF">HU200_054578</name>
</gene>
<evidence type="ECO:0000313" key="1">
    <source>
        <dbReference type="EMBL" id="KAF8664406.1"/>
    </source>
</evidence>
<accession>A0A835APT8</accession>
<dbReference type="OrthoDB" id="692677at2759"/>
<sequence length="211" mass="24371">MLSEVSWHNNFGYDPTRHHLAVSGHHLRRLEIRADSSGLKLMRQFNIVDELHLNVHVMEGIQEYKRFLEGTDKLARCEVLVIRFMKMEHSFKSAMLHLLRQCTRVRKLVVQVTTNMDDYPCKLLSKCPCSLPENRKTKNVLSGLLEQVQVDDYGEARTTVELVRLLCKCSDIQKRVTITTMSPEGTQSKYIGMNVIRSIVSPNTEVEITER</sequence>
<evidence type="ECO:0008006" key="3">
    <source>
        <dbReference type="Google" id="ProtNLM"/>
    </source>
</evidence>
<organism evidence="1 2">
    <name type="scientific">Digitaria exilis</name>
    <dbReference type="NCBI Taxonomy" id="1010633"/>
    <lineage>
        <taxon>Eukaryota</taxon>
        <taxon>Viridiplantae</taxon>
        <taxon>Streptophyta</taxon>
        <taxon>Embryophyta</taxon>
        <taxon>Tracheophyta</taxon>
        <taxon>Spermatophyta</taxon>
        <taxon>Magnoliopsida</taxon>
        <taxon>Liliopsida</taxon>
        <taxon>Poales</taxon>
        <taxon>Poaceae</taxon>
        <taxon>PACMAD clade</taxon>
        <taxon>Panicoideae</taxon>
        <taxon>Panicodae</taxon>
        <taxon>Paniceae</taxon>
        <taxon>Anthephorinae</taxon>
        <taxon>Digitaria</taxon>
    </lineage>
</organism>
<dbReference type="Proteomes" id="UP000636709">
    <property type="component" value="Unassembled WGS sequence"/>
</dbReference>
<proteinExistence type="predicted"/>
<protein>
    <recommendedName>
        <fullName evidence="3">FBD domain-containing protein</fullName>
    </recommendedName>
</protein>
<reference evidence="1" key="1">
    <citation type="submission" date="2020-07" db="EMBL/GenBank/DDBJ databases">
        <title>Genome sequence and genetic diversity analysis of an under-domesticated orphan crop, white fonio (Digitaria exilis).</title>
        <authorList>
            <person name="Bennetzen J.L."/>
            <person name="Chen S."/>
            <person name="Ma X."/>
            <person name="Wang X."/>
            <person name="Yssel A.E.J."/>
            <person name="Chaluvadi S.R."/>
            <person name="Johnson M."/>
            <person name="Gangashetty P."/>
            <person name="Hamidou F."/>
            <person name="Sanogo M.D."/>
            <person name="Zwaenepoel A."/>
            <person name="Wallace J."/>
            <person name="Van De Peer Y."/>
            <person name="Van Deynze A."/>
        </authorList>
    </citation>
    <scope>NUCLEOTIDE SEQUENCE</scope>
    <source>
        <tissue evidence="1">Leaves</tissue>
    </source>
</reference>